<keyword evidence="5" id="KW-0863">Zinc-finger</keyword>
<feature type="compositionally biased region" description="Polar residues" evidence="11">
    <location>
        <begin position="344"/>
        <end position="356"/>
    </location>
</feature>
<evidence type="ECO:0000256" key="5">
    <source>
        <dbReference type="ARBA" id="ARBA00022771"/>
    </source>
</evidence>
<evidence type="ECO:0000313" key="12">
    <source>
        <dbReference type="EMBL" id="KAK2193355.1"/>
    </source>
</evidence>
<evidence type="ECO:0000313" key="13">
    <source>
        <dbReference type="Proteomes" id="UP001209878"/>
    </source>
</evidence>
<evidence type="ECO:0000256" key="10">
    <source>
        <dbReference type="SAM" id="Coils"/>
    </source>
</evidence>
<accession>A0AAD9PEL1</accession>
<dbReference type="AlphaFoldDB" id="A0AAD9PEL1"/>
<evidence type="ECO:0000256" key="1">
    <source>
        <dbReference type="ARBA" id="ARBA00004123"/>
    </source>
</evidence>
<dbReference type="FunFam" id="4.10.320.30:FF:000001">
    <property type="entry name" value="Myelin transcription factor 1-like, a"/>
    <property type="match status" value="5"/>
</dbReference>
<dbReference type="GO" id="GO:0005634">
    <property type="term" value="C:nucleus"/>
    <property type="evidence" value="ECO:0007669"/>
    <property type="project" value="UniProtKB-SubCell"/>
</dbReference>
<reference evidence="12" key="1">
    <citation type="journal article" date="2023" name="Mol. Biol. Evol.">
        <title>Third-Generation Sequencing Reveals the Adaptive Role of the Epigenome in Three Deep-Sea Polychaetes.</title>
        <authorList>
            <person name="Perez M."/>
            <person name="Aroh O."/>
            <person name="Sun Y."/>
            <person name="Lan Y."/>
            <person name="Juniper S.K."/>
            <person name="Young C.R."/>
            <person name="Angers B."/>
            <person name="Qian P.Y."/>
        </authorList>
    </citation>
    <scope>NUCLEOTIDE SEQUENCE</scope>
    <source>
        <strain evidence="12">R07B-5</strain>
    </source>
</reference>
<name>A0AAD9PEL1_RIDPI</name>
<dbReference type="GO" id="GO:0000981">
    <property type="term" value="F:DNA-binding transcription factor activity, RNA polymerase II-specific"/>
    <property type="evidence" value="ECO:0007669"/>
    <property type="project" value="TreeGrafter"/>
</dbReference>
<evidence type="ECO:0000256" key="4">
    <source>
        <dbReference type="ARBA" id="ARBA00022737"/>
    </source>
</evidence>
<keyword evidence="6" id="KW-0862">Zinc</keyword>
<protein>
    <recommendedName>
        <fullName evidence="14">Myelin transcription factor 1 domain-containing protein</fullName>
    </recommendedName>
</protein>
<keyword evidence="13" id="KW-1185">Reference proteome</keyword>
<feature type="coiled-coil region" evidence="10">
    <location>
        <begin position="1109"/>
        <end position="1160"/>
    </location>
</feature>
<dbReference type="PROSITE" id="PS51802">
    <property type="entry name" value="ZF_CCHHC"/>
    <property type="match status" value="5"/>
</dbReference>
<dbReference type="GO" id="GO:0000978">
    <property type="term" value="F:RNA polymerase II cis-regulatory region sequence-specific DNA binding"/>
    <property type="evidence" value="ECO:0007669"/>
    <property type="project" value="TreeGrafter"/>
</dbReference>
<feature type="compositionally biased region" description="Basic residues" evidence="11">
    <location>
        <begin position="226"/>
        <end position="239"/>
    </location>
</feature>
<sequence>MKRTRGKSLADTQGVAHISGRLENSTLNFKKRKHSQHEGSGNAAKKMKTLASPTGGGKQKDKLMKVMRNDTAKQMKAALAADLCTAKEQMVEEVKQTDRDACTTDKDLCITDHSEPVTTHPVTLIVSPELDDKQCLENGQDEVLTLDGDQRLDMVETTVDEADEQAVPEVNHSHLSPVADQDEDSTDLDEDKRAIRDAEKALRSLSGDWDGEDDFFSSLDNDTGRRSKHRASKGSHSRRMGKEIKVVIEPTESTEILVNGNGFDAVEISVEESKQEAPQADGGDESPSFETAAVVEDQDSVEASESALKRDDTVEALLKIEQECACIQFLVGQQSPCPTPPEGCQQTGASTLQGDSQVGEGNETTAVKMEKCASDGTNRPTADEVNIECTSIEAQILQSNPLLYGKLECETPPPPLPQESVEIKQFTINTDNDTASNMDYVKREYPTVSLERHNGDAIDSRIFTSDSISHDTSHIEAAQLEAAVILQEMSSKSDKEAATILQQMSIGNRDGNSGFHSSNIRTYSPQQDSYDTDNSQGTFSFHDGFRQETSSAVRPTTLDNLHGIHDSCKKDSKCPTPGCDGSGHVTGLYSHHRSLSGCPRKDKVSSEVLAQHETILRCPTPGCTGRGHVNSNRNSHRSLSGCPIAALGKVTGQQCKKSPPPGLVPSNSQMGSYHENLEPGAAIPFPCDDRHLPFMHSAQQYVSHTSDRVLRPMILTKQLELPAQGYGDFPYVSPQTPRTNLVKELEKYNRPANDSGLKSVSARTKDPVSADRPSIIAKQRPLPKLQYRYEPVAVAPMNLSTKTGFSLPPPSPTGSVSSTGSDQSVTLDLSMKRSSQEIILDDQELSDISQDEPVDFSKKSLELYQNGISVGGGEDHVTTPMSPYDPREGQGASSDQENAFSPIMILDDSCPNSPHGSNCGSFSLSLKMKDLVHCPTPGCDGSGHITGNYASHRSLSGCPRAQRALVQATAVEQKCPTIGCDGSGHITGNYASHRSISGCPRANKPKKPLKENGEGPEPLKCPVPGCDGSGHVTGKYLSHRSASGCPLANRHRMLRLPFSFNGSHDSPSVILNRPRSGLPFGVYRPRLSPEEIASIQKKVALGIENDPDIQALDSDIERLQKINIQKEAEVVRIRTKVMDIEKEKLANEAETESLAEQNREAVSCLSELKLSLIESLQNIRLPNCDDKLSDDNFDTYIGRLQQLYEDKTSPDNRLLFCAIKQALSTVKTVEILQ</sequence>
<feature type="compositionally biased region" description="Acidic residues" evidence="11">
    <location>
        <begin position="180"/>
        <end position="189"/>
    </location>
</feature>
<dbReference type="InterPro" id="IPR036060">
    <property type="entry name" value="Znf_C2H2C_sf"/>
</dbReference>
<feature type="region of interest" description="Disordered" evidence="11">
    <location>
        <begin position="802"/>
        <end position="824"/>
    </location>
</feature>
<keyword evidence="7" id="KW-0805">Transcription regulation</keyword>
<dbReference type="Gene3D" id="4.10.320.30">
    <property type="match status" value="5"/>
</dbReference>
<keyword evidence="10" id="KW-0175">Coiled coil</keyword>
<feature type="region of interest" description="Disordered" evidence="11">
    <location>
        <begin position="750"/>
        <end position="770"/>
    </location>
</feature>
<organism evidence="12 13">
    <name type="scientific">Ridgeia piscesae</name>
    <name type="common">Tubeworm</name>
    <dbReference type="NCBI Taxonomy" id="27915"/>
    <lineage>
        <taxon>Eukaryota</taxon>
        <taxon>Metazoa</taxon>
        <taxon>Spiralia</taxon>
        <taxon>Lophotrochozoa</taxon>
        <taxon>Annelida</taxon>
        <taxon>Polychaeta</taxon>
        <taxon>Sedentaria</taxon>
        <taxon>Canalipalpata</taxon>
        <taxon>Sabellida</taxon>
        <taxon>Siboglinidae</taxon>
        <taxon>Ridgeia</taxon>
    </lineage>
</organism>
<evidence type="ECO:0000256" key="2">
    <source>
        <dbReference type="ARBA" id="ARBA00010194"/>
    </source>
</evidence>
<feature type="region of interest" description="Disordered" evidence="11">
    <location>
        <begin position="162"/>
        <end position="190"/>
    </location>
</feature>
<gene>
    <name evidence="12" type="ORF">NP493_15g06012</name>
</gene>
<dbReference type="EMBL" id="JAODUO010000014">
    <property type="protein sequence ID" value="KAK2193355.1"/>
    <property type="molecule type" value="Genomic_DNA"/>
</dbReference>
<keyword evidence="4" id="KW-0677">Repeat</keyword>
<keyword evidence="9" id="KW-0539">Nucleus</keyword>
<dbReference type="PANTHER" id="PTHR10816:SF15">
    <property type="entry name" value="MYELIN TRANSCRIPTION FACTOR 1-LIKE PROTEIN"/>
    <property type="match status" value="1"/>
</dbReference>
<evidence type="ECO:0000256" key="9">
    <source>
        <dbReference type="ARBA" id="ARBA00023242"/>
    </source>
</evidence>
<evidence type="ECO:0008006" key="14">
    <source>
        <dbReference type="Google" id="ProtNLM"/>
    </source>
</evidence>
<evidence type="ECO:0000256" key="3">
    <source>
        <dbReference type="ARBA" id="ARBA00022723"/>
    </source>
</evidence>
<evidence type="ECO:0000256" key="6">
    <source>
        <dbReference type="ARBA" id="ARBA00022833"/>
    </source>
</evidence>
<proteinExistence type="inferred from homology"/>
<evidence type="ECO:0000256" key="11">
    <source>
        <dbReference type="SAM" id="MobiDB-lite"/>
    </source>
</evidence>
<feature type="region of interest" description="Disordered" evidence="11">
    <location>
        <begin position="337"/>
        <end position="360"/>
    </location>
</feature>
<keyword evidence="3" id="KW-0479">Metal-binding</keyword>
<comment type="subcellular location">
    <subcellularLocation>
        <location evidence="1">Nucleus</location>
    </subcellularLocation>
</comment>
<dbReference type="PANTHER" id="PTHR10816">
    <property type="entry name" value="MYELIN TRANSCRIPTION FACTOR 1-RELATED"/>
    <property type="match status" value="1"/>
</dbReference>
<evidence type="ECO:0000256" key="7">
    <source>
        <dbReference type="ARBA" id="ARBA00023015"/>
    </source>
</evidence>
<comment type="similarity">
    <text evidence="2">Belongs to the MYT1 family.</text>
</comment>
<dbReference type="InterPro" id="IPR002515">
    <property type="entry name" value="Znf_C2H2C"/>
</dbReference>
<comment type="caution">
    <text evidence="12">The sequence shown here is derived from an EMBL/GenBank/DDBJ whole genome shotgun (WGS) entry which is preliminary data.</text>
</comment>
<evidence type="ECO:0000256" key="8">
    <source>
        <dbReference type="ARBA" id="ARBA00023163"/>
    </source>
</evidence>
<dbReference type="Pfam" id="PF01530">
    <property type="entry name" value="zf-C2HC"/>
    <property type="match status" value="5"/>
</dbReference>
<feature type="region of interest" description="Disordered" evidence="11">
    <location>
        <begin position="206"/>
        <end position="240"/>
    </location>
</feature>
<keyword evidence="8" id="KW-0804">Transcription</keyword>
<dbReference type="Proteomes" id="UP001209878">
    <property type="component" value="Unassembled WGS sequence"/>
</dbReference>
<dbReference type="SUPFAM" id="SSF103637">
    <property type="entry name" value="CCHHC domain"/>
    <property type="match status" value="5"/>
</dbReference>
<dbReference type="GO" id="GO:0007399">
    <property type="term" value="P:nervous system development"/>
    <property type="evidence" value="ECO:0007669"/>
    <property type="project" value="UniProtKB-KW"/>
</dbReference>
<dbReference type="GO" id="GO:0008270">
    <property type="term" value="F:zinc ion binding"/>
    <property type="evidence" value="ECO:0007669"/>
    <property type="project" value="UniProtKB-KW"/>
</dbReference>
<feature type="region of interest" description="Disordered" evidence="11">
    <location>
        <begin position="1"/>
        <end position="61"/>
    </location>
</feature>